<dbReference type="GO" id="GO:0071555">
    <property type="term" value="P:cell wall organization"/>
    <property type="evidence" value="ECO:0007669"/>
    <property type="project" value="UniProtKB-KW"/>
</dbReference>
<accession>A0A2I0AUB2</accession>
<proteinExistence type="inferred from homology"/>
<dbReference type="InterPro" id="IPR004963">
    <property type="entry name" value="PAE/NOTUM"/>
</dbReference>
<keyword evidence="5" id="KW-0732">Signal</keyword>
<dbReference type="OrthoDB" id="2015280at2759"/>
<dbReference type="GO" id="GO:0016787">
    <property type="term" value="F:hydrolase activity"/>
    <property type="evidence" value="ECO:0007669"/>
    <property type="project" value="UniProtKB-KW"/>
</dbReference>
<evidence type="ECO:0000313" key="7">
    <source>
        <dbReference type="Proteomes" id="UP000236161"/>
    </source>
</evidence>
<dbReference type="Pfam" id="PF03283">
    <property type="entry name" value="PAE"/>
    <property type="match status" value="1"/>
</dbReference>
<protein>
    <recommendedName>
        <fullName evidence="5">Pectin acetylesterase</fullName>
        <ecNumber evidence="5">3.1.1.-</ecNumber>
    </recommendedName>
</protein>
<keyword evidence="7" id="KW-1185">Reference proteome</keyword>
<dbReference type="Proteomes" id="UP000236161">
    <property type="component" value="Unassembled WGS sequence"/>
</dbReference>
<evidence type="ECO:0000313" key="6">
    <source>
        <dbReference type="EMBL" id="PKA59139.1"/>
    </source>
</evidence>
<comment type="subcellular location">
    <subcellularLocation>
        <location evidence="2 5">Secreted</location>
        <location evidence="2 5">Cell wall</location>
    </subcellularLocation>
</comment>
<keyword evidence="5" id="KW-0964">Secreted</keyword>
<comment type="similarity">
    <text evidence="3 5">Belongs to the pectinacetylesterase family.</text>
</comment>
<dbReference type="EC" id="3.1.1.-" evidence="5"/>
<evidence type="ECO:0000256" key="1">
    <source>
        <dbReference type="ARBA" id="ARBA00003534"/>
    </source>
</evidence>
<feature type="chain" id="PRO_5013987607" description="Pectin acetylesterase" evidence="5">
    <location>
        <begin position="29"/>
        <end position="397"/>
    </location>
</feature>
<dbReference type="PANTHER" id="PTHR21562:SF67">
    <property type="entry name" value="PECTIN ACETYLESTERASE"/>
    <property type="match status" value="1"/>
</dbReference>
<keyword evidence="5" id="KW-0378">Hydrolase</keyword>
<dbReference type="AlphaFoldDB" id="A0A2I0AUB2"/>
<evidence type="ECO:0000256" key="3">
    <source>
        <dbReference type="ARBA" id="ARBA00005784"/>
    </source>
</evidence>
<reference evidence="6 7" key="1">
    <citation type="journal article" date="2017" name="Nature">
        <title>The Apostasia genome and the evolution of orchids.</title>
        <authorList>
            <person name="Zhang G.Q."/>
            <person name="Liu K.W."/>
            <person name="Li Z."/>
            <person name="Lohaus R."/>
            <person name="Hsiao Y.Y."/>
            <person name="Niu S.C."/>
            <person name="Wang J.Y."/>
            <person name="Lin Y.C."/>
            <person name="Xu Q."/>
            <person name="Chen L.J."/>
            <person name="Yoshida K."/>
            <person name="Fujiwara S."/>
            <person name="Wang Z.W."/>
            <person name="Zhang Y.Q."/>
            <person name="Mitsuda N."/>
            <person name="Wang M."/>
            <person name="Liu G.H."/>
            <person name="Pecoraro L."/>
            <person name="Huang H.X."/>
            <person name="Xiao X.J."/>
            <person name="Lin M."/>
            <person name="Wu X.Y."/>
            <person name="Wu W.L."/>
            <person name="Chen Y.Y."/>
            <person name="Chang S.B."/>
            <person name="Sakamoto S."/>
            <person name="Ohme-Takagi M."/>
            <person name="Yagi M."/>
            <person name="Zeng S.J."/>
            <person name="Shen C.Y."/>
            <person name="Yeh C.M."/>
            <person name="Luo Y.B."/>
            <person name="Tsai W.C."/>
            <person name="Van de Peer Y."/>
            <person name="Liu Z.J."/>
        </authorList>
    </citation>
    <scope>NUCLEOTIDE SEQUENCE [LARGE SCALE GENOMIC DNA]</scope>
    <source>
        <strain evidence="7">cv. Shenzhen</strain>
        <tissue evidence="6">Stem</tissue>
    </source>
</reference>
<organism evidence="6 7">
    <name type="scientific">Apostasia shenzhenica</name>
    <dbReference type="NCBI Taxonomy" id="1088818"/>
    <lineage>
        <taxon>Eukaryota</taxon>
        <taxon>Viridiplantae</taxon>
        <taxon>Streptophyta</taxon>
        <taxon>Embryophyta</taxon>
        <taxon>Tracheophyta</taxon>
        <taxon>Spermatophyta</taxon>
        <taxon>Magnoliopsida</taxon>
        <taxon>Liliopsida</taxon>
        <taxon>Asparagales</taxon>
        <taxon>Orchidaceae</taxon>
        <taxon>Apostasioideae</taxon>
        <taxon>Apostasia</taxon>
    </lineage>
</organism>
<keyword evidence="4 5" id="KW-0134">Cell wall</keyword>
<dbReference type="EMBL" id="KZ451950">
    <property type="protein sequence ID" value="PKA59139.1"/>
    <property type="molecule type" value="Genomic_DNA"/>
</dbReference>
<evidence type="ECO:0000256" key="5">
    <source>
        <dbReference type="RuleBase" id="RU363114"/>
    </source>
</evidence>
<evidence type="ECO:0000256" key="2">
    <source>
        <dbReference type="ARBA" id="ARBA00004191"/>
    </source>
</evidence>
<dbReference type="PANTHER" id="PTHR21562">
    <property type="entry name" value="NOTUM-RELATED"/>
    <property type="match status" value="1"/>
</dbReference>
<sequence length="397" mass="43244">MGSLSSSSWLHPLLFSLPVILRYLAVDAKPVDLTFVANAAQKGAVCLDGSPAAYYFTPGFGSGVNNWVVHMEGGGWCSSVEECQERKKNFRGSSKYSEQISFSGILGSSQQSNPDFYNWNKVKVRYCDGSSFTGDIEAVDTEKQIFYRGARVWSAIIDELLAKGMNKAQNALLSGCSAGGLASILHCDKFHDLLPATAKVKCFSDAGFFIDAKDISGVDRIKAFFEDVMVTHGSARNLPASCTATLPPSLCFFPQYVVQTMRTPLFVLNAAYDAWQIKNILAPSSSDSGGAWRKCKLDIKACSSAQSQVIHGFRTEFLSAVAGLQRKPSSGMFIDSCHAHCQSGWQAVWLDKGSTKIENTPIGEAVGDWFYDRKAVKLVDSCAYPCNPTCHDVEDDS</sequence>
<comment type="function">
    <text evidence="1 5">Hydrolyzes acetyl esters in homogalacturonan regions of pectin. In type I primary cell wall, galacturonic acid residues of pectin can be acetylated at the O-2 and O-3 positions. Decreasing the degree of acetylation of pectin gels in vitro alters their physical properties.</text>
</comment>
<feature type="signal peptide" evidence="5">
    <location>
        <begin position="1"/>
        <end position="28"/>
    </location>
</feature>
<name>A0A2I0AUB2_9ASPA</name>
<keyword evidence="5" id="KW-0961">Cell wall biogenesis/degradation</keyword>
<evidence type="ECO:0000256" key="4">
    <source>
        <dbReference type="ARBA" id="ARBA00022512"/>
    </source>
</evidence>
<gene>
    <name evidence="6" type="ORF">AXF42_Ash001232</name>
</gene>